<dbReference type="InterPro" id="IPR008333">
    <property type="entry name" value="Cbr1-like_FAD-bd_dom"/>
</dbReference>
<dbReference type="EMBL" id="CAJHUC010002981">
    <property type="protein sequence ID" value="CAD7704946.1"/>
    <property type="molecule type" value="Genomic_DNA"/>
</dbReference>
<evidence type="ECO:0000256" key="14">
    <source>
        <dbReference type="ARBA" id="ARBA00023157"/>
    </source>
</evidence>
<dbReference type="FunFam" id="2.40.30.10:FF:000021">
    <property type="entry name" value="NADH-cytochrome b5 reductase"/>
    <property type="match status" value="1"/>
</dbReference>
<protein>
    <recommendedName>
        <fullName evidence="15">Nitrate reductase [NADH]</fullName>
    </recommendedName>
</protein>
<evidence type="ECO:0000256" key="15">
    <source>
        <dbReference type="ARBA" id="ARBA00073662"/>
    </source>
</evidence>
<keyword evidence="11" id="KW-0560">Oxidoreductase</keyword>
<dbReference type="PANTHER" id="PTHR19372">
    <property type="entry name" value="SULFITE REDUCTASE"/>
    <property type="match status" value="1"/>
</dbReference>
<evidence type="ECO:0000256" key="2">
    <source>
        <dbReference type="ARBA" id="ARBA00001974"/>
    </source>
</evidence>
<dbReference type="InterPro" id="IPR039261">
    <property type="entry name" value="FNR_nucleotide-bd"/>
</dbReference>
<dbReference type="InterPro" id="IPR001709">
    <property type="entry name" value="Flavoprot_Pyr_Nucl_cyt_Rdtase"/>
</dbReference>
<dbReference type="PRINTS" id="PR00371">
    <property type="entry name" value="FPNCR"/>
</dbReference>
<reference evidence="19" key="1">
    <citation type="submission" date="2020-12" db="EMBL/GenBank/DDBJ databases">
        <authorList>
            <person name="Iha C."/>
        </authorList>
    </citation>
    <scope>NUCLEOTIDE SEQUENCE</scope>
</reference>
<evidence type="ECO:0000256" key="16">
    <source>
        <dbReference type="PIRSR" id="PIRSR000233-1"/>
    </source>
</evidence>
<dbReference type="GO" id="GO:0043546">
    <property type="term" value="F:molybdopterin cofactor binding"/>
    <property type="evidence" value="ECO:0007669"/>
    <property type="project" value="InterPro"/>
</dbReference>
<dbReference type="PRINTS" id="PR00407">
    <property type="entry name" value="EUMOPTERIN"/>
</dbReference>
<evidence type="ECO:0000256" key="4">
    <source>
        <dbReference type="ARBA" id="ARBA00006253"/>
    </source>
</evidence>
<evidence type="ECO:0000256" key="3">
    <source>
        <dbReference type="ARBA" id="ARBA00003838"/>
    </source>
</evidence>
<dbReference type="InterPro" id="IPR036374">
    <property type="entry name" value="OxRdtase_Mopterin-bd_sf"/>
</dbReference>
<dbReference type="GO" id="GO:0030151">
    <property type="term" value="F:molybdenum ion binding"/>
    <property type="evidence" value="ECO:0007669"/>
    <property type="project" value="InterPro"/>
</dbReference>
<evidence type="ECO:0000256" key="1">
    <source>
        <dbReference type="ARBA" id="ARBA00001971"/>
    </source>
</evidence>
<dbReference type="GO" id="GO:0050464">
    <property type="term" value="F:nitrate reductase (NADPH) activity"/>
    <property type="evidence" value="ECO:0007669"/>
    <property type="project" value="InterPro"/>
</dbReference>
<comment type="caution">
    <text evidence="19">The sequence shown here is derived from an EMBL/GenBank/DDBJ whole genome shotgun (WGS) entry which is preliminary data.</text>
</comment>
<evidence type="ECO:0000256" key="7">
    <source>
        <dbReference type="ARBA" id="ARBA00022617"/>
    </source>
</evidence>
<dbReference type="FunFam" id="3.40.50.80:FF:000025">
    <property type="entry name" value="Nitrate reductase [NADH]"/>
    <property type="match status" value="1"/>
</dbReference>
<gene>
    <name evidence="19" type="ORF">OSTQU699_LOCUS10301</name>
</gene>
<dbReference type="InterPro" id="IPR001433">
    <property type="entry name" value="OxRdtase_FAD/NAD-bd"/>
</dbReference>
<keyword evidence="14" id="KW-1015">Disulfide bond</keyword>
<dbReference type="PROSITE" id="PS00191">
    <property type="entry name" value="CYTOCHROME_B5_1"/>
    <property type="match status" value="1"/>
</dbReference>
<dbReference type="Gene3D" id="2.40.30.10">
    <property type="entry name" value="Translation factors"/>
    <property type="match status" value="1"/>
</dbReference>
<dbReference type="PROSITE" id="PS51384">
    <property type="entry name" value="FAD_FR"/>
    <property type="match status" value="1"/>
</dbReference>
<dbReference type="Gene3D" id="3.90.420.10">
    <property type="entry name" value="Oxidoreductase, molybdopterin-binding domain"/>
    <property type="match status" value="1"/>
</dbReference>
<keyword evidence="9 16" id="KW-0479">Metal-binding</keyword>
<dbReference type="PRINTS" id="PR00406">
    <property type="entry name" value="CYTB5RDTASE"/>
</dbReference>
<sequence>MVAFKPLGAPDEGELPKGGDEWQLHQQAGAIDAKDADTPDNWVPRHPELLRLTGRHPLNCEPPMHRLMEAGFITPTSLHLVRNHGAVPKLDWKTHRVEVNGLVDRPVALSMDELVAFPSVTIPVTVTCAGNRRKEENMIKKSIGFSWGPTSTSCTYWTGVRLCDVLKHAGVRSPDQGAHFVCYRGPKGELPKGEDGSYGTSVSLAAAMDPSNDILLAYKQNGRWLTPDHGYPVRILVPGYIGGRMVKWLSEITVTKEESNNFYHYHDNRVLPPHVDETIAKEEGWWFKPDYIINELNINSAVARPWHDEVVSLKQNVPYNMKGYAYTGGGRKVIRVEVSLDDGKSWRQARIHRFEKPTVYGKHWCWVLWDLDVQVFDFMNCKEVLLRAWDSSQNGQPAHITWNVMGMMNNCYFRIQIHQHLSQDGEIAVRFQHPAPTEVGSIGIGWREEENNRNQAVTAASKPSTAPAASPTLVTKVATDRVPKTYTMEEVSKHNTEESAWFVHEGKVYDATPFLDEHPGGAESIIIESGRDATNEFNSIHSLKAKEMLADYYIGDLAAQSGPLAPSAAKGEVVPAKCVEEAATPVALNPRQRIPFALKEKIQLSHDTRLFRFALQSDQHKLGLPIGKHMFFYAKVNGEPVMRAYTPTSSDDDVGHFDLVVKVYFANVHPRFPEGGKLSQHFEQMKIGDTIDVKGPVGHFTYEGRGAFAKNRKPGCAKKISMIAGGTGITPMYQVIKAILKDPEDTTEIKLLYANQTESDILLREDLEMWAANHKNFELWYTVDRPAEGWKYSSGFVDQKMIEDHLFEAGDGNIVLMCGPPPMINFACIPNLKKIGYEQDSLITF</sequence>
<evidence type="ECO:0000313" key="19">
    <source>
        <dbReference type="EMBL" id="CAD7704946.1"/>
    </source>
</evidence>
<dbReference type="InterPro" id="IPR000572">
    <property type="entry name" value="OxRdtase_Mopterin-bd_dom"/>
</dbReference>
<evidence type="ECO:0000256" key="11">
    <source>
        <dbReference type="ARBA" id="ARBA00023002"/>
    </source>
</evidence>
<dbReference type="Gene3D" id="3.10.120.10">
    <property type="entry name" value="Cytochrome b5-like heme/steroid binding domain"/>
    <property type="match status" value="1"/>
</dbReference>
<dbReference type="Pfam" id="PF00173">
    <property type="entry name" value="Cyt-b5"/>
    <property type="match status" value="1"/>
</dbReference>
<evidence type="ECO:0000256" key="12">
    <source>
        <dbReference type="ARBA" id="ARBA00023004"/>
    </source>
</evidence>
<dbReference type="InterPro" id="IPR012137">
    <property type="entry name" value="Nitr_rd_NADH"/>
</dbReference>
<dbReference type="InterPro" id="IPR008335">
    <property type="entry name" value="Mopterin_OxRdtase_euk"/>
</dbReference>
<dbReference type="FunFam" id="3.90.420.10:FF:000003">
    <property type="entry name" value="Nitrate reductase"/>
    <property type="match status" value="1"/>
</dbReference>
<dbReference type="InterPro" id="IPR022407">
    <property type="entry name" value="OxRdtase_Mopterin_BS"/>
</dbReference>
<dbReference type="SMART" id="SM01117">
    <property type="entry name" value="Cyt-b5"/>
    <property type="match status" value="1"/>
</dbReference>
<dbReference type="PROSITE" id="PS50255">
    <property type="entry name" value="CYTOCHROME_B5_2"/>
    <property type="match status" value="1"/>
</dbReference>
<dbReference type="GO" id="GO:0006790">
    <property type="term" value="P:sulfur compound metabolic process"/>
    <property type="evidence" value="ECO:0007669"/>
    <property type="project" value="TreeGrafter"/>
</dbReference>
<dbReference type="GO" id="GO:0042128">
    <property type="term" value="P:nitrate assimilation"/>
    <property type="evidence" value="ECO:0007669"/>
    <property type="project" value="UniProtKB-KW"/>
</dbReference>
<feature type="domain" description="Cytochrome b5 heme-binding" evidence="17">
    <location>
        <begin position="483"/>
        <end position="558"/>
    </location>
</feature>
<dbReference type="PRINTS" id="PR00363">
    <property type="entry name" value="CYTOCHROMEB5"/>
</dbReference>
<keyword evidence="12" id="KW-0408">Iron</keyword>
<dbReference type="InterPro" id="IPR014756">
    <property type="entry name" value="Ig_E-set"/>
</dbReference>
<evidence type="ECO:0000256" key="5">
    <source>
        <dbReference type="ARBA" id="ARBA00011738"/>
    </source>
</evidence>
<evidence type="ECO:0000259" key="18">
    <source>
        <dbReference type="PROSITE" id="PS51384"/>
    </source>
</evidence>
<keyword evidence="10" id="KW-0274">FAD</keyword>
<keyword evidence="20" id="KW-1185">Reference proteome</keyword>
<dbReference type="InterPro" id="IPR017938">
    <property type="entry name" value="Riboflavin_synthase-like_b-brl"/>
</dbReference>
<dbReference type="SUPFAM" id="SSF81296">
    <property type="entry name" value="E set domains"/>
    <property type="match status" value="1"/>
</dbReference>
<dbReference type="OrthoDB" id="432685at2759"/>
<dbReference type="GO" id="GO:0006809">
    <property type="term" value="P:nitric oxide biosynthetic process"/>
    <property type="evidence" value="ECO:0007669"/>
    <property type="project" value="InterPro"/>
</dbReference>
<comment type="function">
    <text evidence="3">Nitrate reductase is a key enzyme involved in the first step of nitrate assimilation in plants, fungi and bacteria.</text>
</comment>
<evidence type="ECO:0000256" key="10">
    <source>
        <dbReference type="ARBA" id="ARBA00022827"/>
    </source>
</evidence>
<proteinExistence type="inferred from homology"/>
<dbReference type="InterPro" id="IPR005066">
    <property type="entry name" value="MoCF_OxRdtse_dimer"/>
</dbReference>
<evidence type="ECO:0000256" key="8">
    <source>
        <dbReference type="ARBA" id="ARBA00022630"/>
    </source>
</evidence>
<comment type="subunit">
    <text evidence="5">Homodimer.</text>
</comment>
<evidence type="ECO:0000256" key="13">
    <source>
        <dbReference type="ARBA" id="ARBA00023063"/>
    </source>
</evidence>
<dbReference type="Proteomes" id="UP000708148">
    <property type="component" value="Unassembled WGS sequence"/>
</dbReference>
<dbReference type="FunFam" id="3.10.120.10:FF:000007">
    <property type="entry name" value="Sulfite oxidase, mitochondrial"/>
    <property type="match status" value="1"/>
</dbReference>
<dbReference type="Pfam" id="PF00174">
    <property type="entry name" value="Oxidored_molyb"/>
    <property type="match status" value="1"/>
</dbReference>
<evidence type="ECO:0000256" key="6">
    <source>
        <dbReference type="ARBA" id="ARBA00022505"/>
    </source>
</evidence>
<keyword evidence="6 16" id="KW-0500">Molybdenum</keyword>
<dbReference type="Pfam" id="PF00970">
    <property type="entry name" value="FAD_binding_6"/>
    <property type="match status" value="1"/>
</dbReference>
<dbReference type="SUPFAM" id="SSF63380">
    <property type="entry name" value="Riboflavin synthase domain-like"/>
    <property type="match status" value="1"/>
</dbReference>
<keyword evidence="7" id="KW-0349">Heme</keyword>
<feature type="domain" description="FAD-binding FR-type" evidence="18">
    <location>
        <begin position="591"/>
        <end position="703"/>
    </location>
</feature>
<keyword evidence="8" id="KW-0285">Flavoprotein</keyword>
<dbReference type="Pfam" id="PF00175">
    <property type="entry name" value="NAD_binding_1"/>
    <property type="match status" value="1"/>
</dbReference>
<dbReference type="GO" id="GO:0008482">
    <property type="term" value="F:sulfite oxidase activity"/>
    <property type="evidence" value="ECO:0007669"/>
    <property type="project" value="TreeGrafter"/>
</dbReference>
<dbReference type="SUPFAM" id="SSF52343">
    <property type="entry name" value="Ferredoxin reductase-like, C-terminal NADP-linked domain"/>
    <property type="match status" value="1"/>
</dbReference>
<dbReference type="CDD" id="cd06183">
    <property type="entry name" value="cyt_b5_reduct_like"/>
    <property type="match status" value="1"/>
</dbReference>
<evidence type="ECO:0000313" key="20">
    <source>
        <dbReference type="Proteomes" id="UP000708148"/>
    </source>
</evidence>
<keyword evidence="13" id="KW-0534">Nitrate assimilation</keyword>
<evidence type="ECO:0000256" key="9">
    <source>
        <dbReference type="ARBA" id="ARBA00022723"/>
    </source>
</evidence>
<name>A0A8S1JBI9_9CHLO</name>
<accession>A0A8S1JBI9</accession>
<comment type="cofactor">
    <cofactor evidence="2">
        <name>FAD</name>
        <dbReference type="ChEBI" id="CHEBI:57692"/>
    </cofactor>
</comment>
<dbReference type="Pfam" id="PF03404">
    <property type="entry name" value="Mo-co_dimer"/>
    <property type="match status" value="1"/>
</dbReference>
<comment type="cofactor">
    <cofactor evidence="16">
        <name>Mo-molybdopterin</name>
        <dbReference type="ChEBI" id="CHEBI:71302"/>
    </cofactor>
    <text evidence="16">Binds 1 Mo-molybdopterin (Mo-MPT) cofactor per subunit.</text>
</comment>
<dbReference type="AlphaFoldDB" id="A0A8S1JBI9"/>
<dbReference type="SUPFAM" id="SSF55856">
    <property type="entry name" value="Cytochrome b5-like heme/steroid binding domain"/>
    <property type="match status" value="1"/>
</dbReference>
<evidence type="ECO:0000259" key="17">
    <source>
        <dbReference type="PROSITE" id="PS50255"/>
    </source>
</evidence>
<dbReference type="Gene3D" id="2.60.40.650">
    <property type="match status" value="1"/>
</dbReference>
<dbReference type="SUPFAM" id="SSF56524">
    <property type="entry name" value="Oxidoreductase molybdopterin-binding domain"/>
    <property type="match status" value="1"/>
</dbReference>
<organism evidence="19 20">
    <name type="scientific">Ostreobium quekettii</name>
    <dbReference type="NCBI Taxonomy" id="121088"/>
    <lineage>
        <taxon>Eukaryota</taxon>
        <taxon>Viridiplantae</taxon>
        <taxon>Chlorophyta</taxon>
        <taxon>core chlorophytes</taxon>
        <taxon>Ulvophyceae</taxon>
        <taxon>TCBD clade</taxon>
        <taxon>Bryopsidales</taxon>
        <taxon>Ostreobineae</taxon>
        <taxon>Ostreobiaceae</taxon>
        <taxon>Ostreobium</taxon>
    </lineage>
</organism>
<comment type="cofactor">
    <cofactor evidence="1">
        <name>heme</name>
        <dbReference type="ChEBI" id="CHEBI:30413"/>
    </cofactor>
</comment>
<dbReference type="PROSITE" id="PS00559">
    <property type="entry name" value="MOLYBDOPTERIN_EUK"/>
    <property type="match status" value="1"/>
</dbReference>
<dbReference type="InterPro" id="IPR017927">
    <property type="entry name" value="FAD-bd_FR_type"/>
</dbReference>
<dbReference type="GO" id="GO:0020037">
    <property type="term" value="F:heme binding"/>
    <property type="evidence" value="ECO:0007669"/>
    <property type="project" value="InterPro"/>
</dbReference>
<dbReference type="Gene3D" id="3.40.50.80">
    <property type="entry name" value="Nucleotide-binding domain of ferredoxin-NADP reductase (FNR) module"/>
    <property type="match status" value="1"/>
</dbReference>
<dbReference type="PIRSF" id="PIRSF000233">
    <property type="entry name" value="Nitr_rd_NADH"/>
    <property type="match status" value="1"/>
</dbReference>
<dbReference type="InterPro" id="IPR036400">
    <property type="entry name" value="Cyt_B5-like_heme/steroid_sf"/>
</dbReference>
<comment type="similarity">
    <text evidence="4">Belongs to the nitrate reductase family.</text>
</comment>
<dbReference type="InterPro" id="IPR018506">
    <property type="entry name" value="Cyt_B5_heme-BS"/>
</dbReference>
<dbReference type="CDD" id="cd02112">
    <property type="entry name" value="eukary_NR_Moco"/>
    <property type="match status" value="1"/>
</dbReference>
<dbReference type="InterPro" id="IPR001199">
    <property type="entry name" value="Cyt_B5-like_heme/steroid-bd"/>
</dbReference>
<dbReference type="PANTHER" id="PTHR19372:SF7">
    <property type="entry name" value="SULFITE OXIDASE, MITOCHONDRIAL"/>
    <property type="match status" value="1"/>
</dbReference>
<feature type="binding site" evidence="16">
    <location>
        <position position="128"/>
    </location>
    <ligand>
        <name>Mo-molybdopterin</name>
        <dbReference type="ChEBI" id="CHEBI:71302"/>
    </ligand>
    <ligandPart>
        <name>Mo</name>
        <dbReference type="ChEBI" id="CHEBI:28685"/>
    </ligandPart>
</feature>